<evidence type="ECO:0000259" key="1">
    <source>
        <dbReference type="Pfam" id="PF17989"/>
    </source>
</evidence>
<dbReference type="AlphaFoldDB" id="A0A930BV23"/>
<accession>A0A930BV23</accession>
<proteinExistence type="predicted"/>
<dbReference type="InterPro" id="IPR043129">
    <property type="entry name" value="ATPase_NBD"/>
</dbReference>
<comment type="caution">
    <text evidence="2">The sequence shown here is derived from an EMBL/GenBank/DDBJ whole genome shotgun (WGS) entry which is preliminary data.</text>
</comment>
<feature type="domain" description="Actin-like protein N-terminal" evidence="1">
    <location>
        <begin position="7"/>
        <end position="164"/>
    </location>
</feature>
<protein>
    <recommendedName>
        <fullName evidence="1">Actin-like protein N-terminal domain-containing protein</fullName>
    </recommendedName>
</protein>
<reference evidence="2" key="1">
    <citation type="submission" date="2020-04" db="EMBL/GenBank/DDBJ databases">
        <title>Deep metagenomics examines the oral microbiome during advanced dental caries in children, revealing novel taxa and co-occurrences with host molecules.</title>
        <authorList>
            <person name="Baker J.L."/>
            <person name="Morton J.T."/>
            <person name="Dinis M."/>
            <person name="Alvarez R."/>
            <person name="Tran N.C."/>
            <person name="Knight R."/>
            <person name="Edlund A."/>
        </authorList>
    </citation>
    <scope>NUCLEOTIDE SEQUENCE</scope>
    <source>
        <strain evidence="2">JCVI_32_bin.24</strain>
    </source>
</reference>
<sequence>MSTVVRAIDVGYGNTKFTSLVTNADIQCGVFPSLAPQASSGHDLAAGLMQRRNTVVVEVDGVKYEVGKDARLAHDASHGRVLDPDYSMTNAHMAMIRGALFYMRQPKIDLLVLGLPVNTFEKYSQALTKPVIGKHPVPLREKSGGLCQRKVKVVNCRDIPQPIGTFFRGFQRAGQQLSDQLVRRS</sequence>
<name>A0A930BV23_9RHOO</name>
<dbReference type="SUPFAM" id="SSF53067">
    <property type="entry name" value="Actin-like ATPase domain"/>
    <property type="match status" value="1"/>
</dbReference>
<evidence type="ECO:0000313" key="3">
    <source>
        <dbReference type="Proteomes" id="UP000718593"/>
    </source>
</evidence>
<dbReference type="Pfam" id="PF17989">
    <property type="entry name" value="ALP_N"/>
    <property type="match status" value="1"/>
</dbReference>
<organism evidence="2 3">
    <name type="scientific">Dechloromonas agitata</name>
    <dbReference type="NCBI Taxonomy" id="73030"/>
    <lineage>
        <taxon>Bacteria</taxon>
        <taxon>Pseudomonadati</taxon>
        <taxon>Pseudomonadota</taxon>
        <taxon>Betaproteobacteria</taxon>
        <taxon>Rhodocyclales</taxon>
        <taxon>Azonexaceae</taxon>
        <taxon>Dechloromonas</taxon>
    </lineage>
</organism>
<dbReference type="EMBL" id="JABZMI010000384">
    <property type="protein sequence ID" value="MBF1166224.1"/>
    <property type="molecule type" value="Genomic_DNA"/>
</dbReference>
<dbReference type="Gene3D" id="3.30.420.40">
    <property type="match status" value="1"/>
</dbReference>
<dbReference type="Proteomes" id="UP000718593">
    <property type="component" value="Unassembled WGS sequence"/>
</dbReference>
<evidence type="ECO:0000313" key="2">
    <source>
        <dbReference type="EMBL" id="MBF1166224.1"/>
    </source>
</evidence>
<dbReference type="InterPro" id="IPR040607">
    <property type="entry name" value="ALP_N"/>
</dbReference>
<gene>
    <name evidence="2" type="ORF">HXL68_14435</name>
</gene>